<dbReference type="Pfam" id="PF04039">
    <property type="entry name" value="MnhB"/>
    <property type="match status" value="1"/>
</dbReference>
<keyword evidence="11" id="KW-1185">Reference proteome</keyword>
<keyword evidence="3" id="KW-1003">Cell membrane</keyword>
<dbReference type="EMBL" id="AFWV01000005">
    <property type="protein sequence ID" value="EGV18940.1"/>
    <property type="molecule type" value="Genomic_DNA"/>
</dbReference>
<keyword evidence="5 7" id="KW-1133">Transmembrane helix</keyword>
<evidence type="ECO:0000259" key="9">
    <source>
        <dbReference type="Pfam" id="PF20501"/>
    </source>
</evidence>
<feature type="domain" description="Na+/H+ antiporter MnhB subunit-related protein" evidence="8">
    <location>
        <begin position="97"/>
        <end position="214"/>
    </location>
</feature>
<dbReference type="STRING" id="768671.ThimaDRAFT_1744"/>
<feature type="domain" description="MrpA C-terminal/MbhE" evidence="9">
    <location>
        <begin position="31"/>
        <end position="85"/>
    </location>
</feature>
<feature type="transmembrane region" description="Helical" evidence="7">
    <location>
        <begin position="104"/>
        <end position="122"/>
    </location>
</feature>
<dbReference type="GO" id="GO:0005886">
    <property type="term" value="C:plasma membrane"/>
    <property type="evidence" value="ECO:0007669"/>
    <property type="project" value="UniProtKB-SubCell"/>
</dbReference>
<evidence type="ECO:0000256" key="4">
    <source>
        <dbReference type="ARBA" id="ARBA00022692"/>
    </source>
</evidence>
<gene>
    <name evidence="10" type="ORF">ThimaDRAFT_1744</name>
</gene>
<evidence type="ECO:0000256" key="1">
    <source>
        <dbReference type="ARBA" id="ARBA00004651"/>
    </source>
</evidence>
<dbReference type="AlphaFoldDB" id="F9U9Z2"/>
<feature type="transmembrane region" description="Helical" evidence="7">
    <location>
        <begin position="128"/>
        <end position="147"/>
    </location>
</feature>
<proteinExistence type="inferred from homology"/>
<dbReference type="OrthoDB" id="2085045at2"/>
<comment type="similarity">
    <text evidence="2">Belongs to the CPA3 antiporters (TC 2.A.63) subunit B family.</text>
</comment>
<dbReference type="PANTHER" id="PTHR33932">
    <property type="entry name" value="NA(+)/H(+) ANTIPORTER SUBUNIT B"/>
    <property type="match status" value="1"/>
</dbReference>
<evidence type="ECO:0000256" key="3">
    <source>
        <dbReference type="ARBA" id="ARBA00022475"/>
    </source>
</evidence>
<keyword evidence="4 7" id="KW-0812">Transmembrane</keyword>
<dbReference type="eggNOG" id="COG2111">
    <property type="taxonomic scope" value="Bacteria"/>
</dbReference>
<dbReference type="Proteomes" id="UP000005459">
    <property type="component" value="Unassembled WGS sequence"/>
</dbReference>
<sequence>MRNLASLLFAGGLAFLLLTLLSQLAFGTPPMRVGSEILAVAPGEVGAANLVTAILLGYRGFDTLGELAILFAAATAAGVVLGRRRDDARRDPPGGEVLRTGADLLFPLLVVVGFYVIAHGHLTPGGGFQGGVILAAAFFVALLAQPARHLSHGLILWIEGLAGAAFILIGIWALVASGDFLAPLLGPGRMGELLSAGTLPLLSLAIGLKVGAELAGIMAHIADAEAPDT</sequence>
<protein>
    <submittedName>
        <fullName evidence="10">Na+/H+ antiporter MnhB subunit-related protein</fullName>
    </submittedName>
</protein>
<evidence type="ECO:0000256" key="5">
    <source>
        <dbReference type="ARBA" id="ARBA00022989"/>
    </source>
</evidence>
<evidence type="ECO:0000313" key="10">
    <source>
        <dbReference type="EMBL" id="EGV18940.1"/>
    </source>
</evidence>
<dbReference type="PATRIC" id="fig|768671.3.peg.1856"/>
<evidence type="ECO:0000256" key="2">
    <source>
        <dbReference type="ARBA" id="ARBA00009425"/>
    </source>
</evidence>
<feature type="transmembrane region" description="Helical" evidence="7">
    <location>
        <begin position="154"/>
        <end position="173"/>
    </location>
</feature>
<evidence type="ECO:0000256" key="6">
    <source>
        <dbReference type="ARBA" id="ARBA00023136"/>
    </source>
</evidence>
<comment type="subcellular location">
    <subcellularLocation>
        <location evidence="1">Cell membrane</location>
        <topology evidence="1">Multi-pass membrane protein</topology>
    </subcellularLocation>
</comment>
<evidence type="ECO:0000259" key="8">
    <source>
        <dbReference type="Pfam" id="PF04039"/>
    </source>
</evidence>
<feature type="transmembrane region" description="Helical" evidence="7">
    <location>
        <begin position="64"/>
        <end position="83"/>
    </location>
</feature>
<evidence type="ECO:0000256" key="7">
    <source>
        <dbReference type="SAM" id="Phobius"/>
    </source>
</evidence>
<evidence type="ECO:0000313" key="11">
    <source>
        <dbReference type="Proteomes" id="UP000005459"/>
    </source>
</evidence>
<dbReference type="Pfam" id="PF20501">
    <property type="entry name" value="MbhE"/>
    <property type="match status" value="1"/>
</dbReference>
<dbReference type="InterPro" id="IPR050622">
    <property type="entry name" value="CPA3_antiporter_subunitB"/>
</dbReference>
<dbReference type="RefSeq" id="WP_007192620.1">
    <property type="nucleotide sequence ID" value="NZ_AFWV01000005.1"/>
</dbReference>
<keyword evidence="6 7" id="KW-0472">Membrane</keyword>
<name>F9U9Z2_9GAMM</name>
<dbReference type="PANTHER" id="PTHR33932:SF4">
    <property type="entry name" value="NA(+)_H(+) ANTIPORTER SUBUNIT B"/>
    <property type="match status" value="1"/>
</dbReference>
<dbReference type="InterPro" id="IPR046806">
    <property type="entry name" value="MrpA_C/MbhE"/>
</dbReference>
<dbReference type="InterPro" id="IPR007182">
    <property type="entry name" value="MnhB"/>
</dbReference>
<reference evidence="10 11" key="1">
    <citation type="submission" date="2011-06" db="EMBL/GenBank/DDBJ databases">
        <title>The draft genome of Thiocapsa marina 5811.</title>
        <authorList>
            <consortium name="US DOE Joint Genome Institute (JGI-PGF)"/>
            <person name="Lucas S."/>
            <person name="Han J."/>
            <person name="Cheng J.-F."/>
            <person name="Goodwin L."/>
            <person name="Pitluck S."/>
            <person name="Peters L."/>
            <person name="Land M.L."/>
            <person name="Hauser L."/>
            <person name="Vogl K."/>
            <person name="Liu Z."/>
            <person name="Imhoff J."/>
            <person name="Thiel V."/>
            <person name="Frigaard N.-U."/>
            <person name="Bryant D."/>
            <person name="Woyke T.J."/>
        </authorList>
    </citation>
    <scope>NUCLEOTIDE SEQUENCE [LARGE SCALE GENOMIC DNA]</scope>
    <source>
        <strain evidence="10 11">5811</strain>
    </source>
</reference>
<feature type="transmembrane region" description="Helical" evidence="7">
    <location>
        <begin position="193"/>
        <end position="212"/>
    </location>
</feature>
<organism evidence="10 11">
    <name type="scientific">Thiocapsa marina 5811</name>
    <dbReference type="NCBI Taxonomy" id="768671"/>
    <lineage>
        <taxon>Bacteria</taxon>
        <taxon>Pseudomonadati</taxon>
        <taxon>Pseudomonadota</taxon>
        <taxon>Gammaproteobacteria</taxon>
        <taxon>Chromatiales</taxon>
        <taxon>Chromatiaceae</taxon>
        <taxon>Thiocapsa</taxon>
    </lineage>
</organism>
<accession>F9U9Z2</accession>